<organism evidence="3 4">
    <name type="scientific">Eikenella corrodens</name>
    <dbReference type="NCBI Taxonomy" id="539"/>
    <lineage>
        <taxon>Bacteria</taxon>
        <taxon>Pseudomonadati</taxon>
        <taxon>Pseudomonadota</taxon>
        <taxon>Betaproteobacteria</taxon>
        <taxon>Neisseriales</taxon>
        <taxon>Neisseriaceae</taxon>
        <taxon>Eikenella</taxon>
    </lineage>
</organism>
<reference evidence="4" key="1">
    <citation type="submission" date="2016-05" db="EMBL/GenBank/DDBJ databases">
        <title>Draft genome of Corynebacterium afermentans subsp. afermentans LCDC 88199T.</title>
        <authorList>
            <person name="Bernier A.-M."/>
            <person name="Bernard K."/>
        </authorList>
    </citation>
    <scope>NUCLEOTIDE SEQUENCE [LARGE SCALE GENOMIC DNA]</scope>
    <source>
        <strain evidence="4">NML01-0328</strain>
    </source>
</reference>
<dbReference type="PRINTS" id="PR00111">
    <property type="entry name" value="ABHYDROLASE"/>
</dbReference>
<dbReference type="Pfam" id="PF00561">
    <property type="entry name" value="Abhydrolase_1"/>
    <property type="match status" value="1"/>
</dbReference>
<dbReference type="GO" id="GO:0016020">
    <property type="term" value="C:membrane"/>
    <property type="evidence" value="ECO:0007669"/>
    <property type="project" value="TreeGrafter"/>
</dbReference>
<dbReference type="RefSeq" id="WP_064104516.1">
    <property type="nucleotide sequence ID" value="NZ_LXSF01000007.1"/>
</dbReference>
<dbReference type="SUPFAM" id="SSF53474">
    <property type="entry name" value="alpha/beta-Hydrolases"/>
    <property type="match status" value="1"/>
</dbReference>
<dbReference type="PANTHER" id="PTHR43798">
    <property type="entry name" value="MONOACYLGLYCEROL LIPASE"/>
    <property type="match status" value="1"/>
</dbReference>
<dbReference type="InterPro" id="IPR000073">
    <property type="entry name" value="AB_hydrolase_1"/>
</dbReference>
<dbReference type="AlphaFoldDB" id="A0A1A9RDG0"/>
<evidence type="ECO:0000313" key="4">
    <source>
        <dbReference type="Proteomes" id="UP000078003"/>
    </source>
</evidence>
<dbReference type="Gene3D" id="3.40.50.1820">
    <property type="entry name" value="alpha/beta hydrolase"/>
    <property type="match status" value="1"/>
</dbReference>
<dbReference type="GO" id="GO:0016787">
    <property type="term" value="F:hydrolase activity"/>
    <property type="evidence" value="ECO:0007669"/>
    <property type="project" value="UniProtKB-KW"/>
</dbReference>
<dbReference type="EMBL" id="LXSF01000007">
    <property type="protein sequence ID" value="OAM16157.1"/>
    <property type="molecule type" value="Genomic_DNA"/>
</dbReference>
<keyword evidence="1 3" id="KW-0378">Hydrolase</keyword>
<protein>
    <submittedName>
        <fullName evidence="3">Alpha/beta hydrolase</fullName>
    </submittedName>
</protein>
<dbReference type="InterPro" id="IPR029058">
    <property type="entry name" value="AB_hydrolase_fold"/>
</dbReference>
<dbReference type="InterPro" id="IPR050266">
    <property type="entry name" value="AB_hydrolase_sf"/>
</dbReference>
<feature type="domain" description="AB hydrolase-1" evidence="2">
    <location>
        <begin position="30"/>
        <end position="127"/>
    </location>
</feature>
<name>A0A1A9RDG0_EIKCO</name>
<evidence type="ECO:0000259" key="2">
    <source>
        <dbReference type="Pfam" id="PF00561"/>
    </source>
</evidence>
<accession>A0A1A9RDG0</accession>
<comment type="caution">
    <text evidence="3">The sequence shown here is derived from an EMBL/GenBank/DDBJ whole genome shotgun (WGS) entry which is preliminary data.</text>
</comment>
<evidence type="ECO:0000313" key="3">
    <source>
        <dbReference type="EMBL" id="OAM16157.1"/>
    </source>
</evidence>
<evidence type="ECO:0000256" key="1">
    <source>
        <dbReference type="ARBA" id="ARBA00022801"/>
    </source>
</evidence>
<sequence>MQTMHSHSARCRIRFMDLPAHAGRNSISCLFIHGLGCAASYEYPRVAASPALAGRRTILLDLAGHGYSERPQDFSYSTSAQAAIVSELANHLNLPHFYLYGHSMGGSIAIEAAEQLGSRVRGLMVSECNLIAGGGIFSRNITAQDEAYFIHNGYAELLNNELSPWAGSLQSAAPWALWRSAYHLVNGISPDWLHRLSSLPQRKIYLVGDRSLPNTDYDRILQYGIPCAVIADAGHSMSWENPEGLATALAEFMCA</sequence>
<proteinExistence type="predicted"/>
<gene>
    <name evidence="3" type="ORF">A7P85_07020</name>
</gene>
<dbReference type="PANTHER" id="PTHR43798:SF31">
    <property type="entry name" value="AB HYDROLASE SUPERFAMILY PROTEIN YCLE"/>
    <property type="match status" value="1"/>
</dbReference>
<dbReference type="Proteomes" id="UP000078003">
    <property type="component" value="Unassembled WGS sequence"/>
</dbReference>